<dbReference type="GeneID" id="106662541"/>
<dbReference type="PROSITE" id="PS50235">
    <property type="entry name" value="USP_3"/>
    <property type="match status" value="1"/>
</dbReference>
<keyword evidence="8 9" id="KW-0539">Nucleus</keyword>
<protein>
    <recommendedName>
        <fullName evidence="9">PAN2-PAN3 deadenylation complex catalytic subunit PAN2</fullName>
        <ecNumber evidence="9">3.1.13.4</ecNumber>
    </recommendedName>
    <alternativeName>
        <fullName evidence="9">PAB1P-dependent poly(A)-specific ribonuclease</fullName>
    </alternativeName>
    <alternativeName>
        <fullName evidence="9">Poly(A)-nuclease deadenylation complex subunit 2</fullName>
        <shortName evidence="9">PAN deadenylation complex subunit 2</shortName>
    </alternativeName>
</protein>
<dbReference type="AlphaFoldDB" id="A0A8I6RAE0"/>
<comment type="function">
    <text evidence="9">Catalytic subunit of the poly(A)-nuclease (PAN) deadenylation complex, one of two cytoplasmic mRNA deadenylases involved in general and miRNA-mediated mRNA turnover. PAN specifically shortens poly(A) tails of RNA and the activity is stimulated by poly(A)-binding protein (PABP). PAN deadenylation is followed by rapid degradation of the shortened mRNA tails by the CCR4-NOT complex. Deadenylated mRNAs are then degraded by two alternative mechanisms, namely exosome-mediated 3'-5' exonucleolytic degradation, or deadenlyation-dependent mRNA decaping and subsequent 5'-3' exonucleolytic degradation by XRN1.</text>
</comment>
<dbReference type="CDD" id="cd06143">
    <property type="entry name" value="PAN2_exo"/>
    <property type="match status" value="1"/>
</dbReference>
<dbReference type="SUPFAM" id="SSF54001">
    <property type="entry name" value="Cysteine proteinases"/>
    <property type="match status" value="1"/>
</dbReference>
<dbReference type="PANTHER" id="PTHR15728">
    <property type="entry name" value="DEADENYLATION COMPLEX CATALYTIC SUBUNIT PAN2"/>
    <property type="match status" value="1"/>
</dbReference>
<dbReference type="InterPro" id="IPR048841">
    <property type="entry name" value="PAN2_N"/>
</dbReference>
<keyword evidence="2 9" id="KW-0963">Cytoplasm</keyword>
<feature type="binding site" evidence="9">
    <location>
        <position position="1118"/>
    </location>
    <ligand>
        <name>a divalent metal cation</name>
        <dbReference type="ChEBI" id="CHEBI:60240"/>
        <note>catalytic</note>
    </ligand>
</feature>
<comment type="domain">
    <text evidence="9">The linker, or PAN3 interaction domain (PID), between the WD40 repeats and the pseudo-UCH domain mediates interaction with PAN3.</text>
</comment>
<dbReference type="InterPro" id="IPR030843">
    <property type="entry name" value="PAN2"/>
</dbReference>
<dbReference type="SMART" id="SM00479">
    <property type="entry name" value="EXOIII"/>
    <property type="match status" value="1"/>
</dbReference>
<dbReference type="OMA" id="TQELLWT"/>
<dbReference type="Gene3D" id="3.90.70.10">
    <property type="entry name" value="Cysteine proteinases"/>
    <property type="match status" value="1"/>
</dbReference>
<keyword evidence="3 9" id="KW-0507">mRNA processing</keyword>
<dbReference type="InterPro" id="IPR028889">
    <property type="entry name" value="USP"/>
</dbReference>
<dbReference type="FunFam" id="2.130.10.10:FF:000421">
    <property type="entry name" value="PAN2-PAN3 deadenylation complex catalytic subunit PAN2"/>
    <property type="match status" value="1"/>
</dbReference>
<feature type="region of interest" description="Disordered" evidence="10">
    <location>
        <begin position="1"/>
        <end position="21"/>
    </location>
</feature>
<dbReference type="Proteomes" id="UP000494040">
    <property type="component" value="Unassembled WGS sequence"/>
</dbReference>
<evidence type="ECO:0000256" key="9">
    <source>
        <dbReference type="HAMAP-Rule" id="MF_03182"/>
    </source>
</evidence>
<keyword evidence="5 9" id="KW-0479">Metal-binding</keyword>
<feature type="binding site" evidence="9">
    <location>
        <position position="1170"/>
    </location>
    <ligand>
        <name>a divalent metal cation</name>
        <dbReference type="ChEBI" id="CHEBI:60240"/>
        <note>catalytic</note>
    </ligand>
</feature>
<dbReference type="HAMAP" id="MF_03182">
    <property type="entry name" value="PAN2"/>
    <property type="match status" value="1"/>
</dbReference>
<comment type="domain">
    <text evidence="9">Contains a pseudo-UCH domain. This ubiquitin C-terminal hydrolase (UCH)-like or ubiquitin specific protease (USP)-like domain is predicted to be catalytically inactive because it lacks the active site catalytic triad characteristic of thiol proteases, with residues at the equivalent structural positions that are incompatible with catalysis, and it cannot bind ubiquitin. It functions as a structural scaffold for intra- and intermolecular interactions in the complex.</text>
</comment>
<dbReference type="GO" id="GO:0031251">
    <property type="term" value="C:PAN complex"/>
    <property type="evidence" value="ECO:0007669"/>
    <property type="project" value="UniProtKB-UniRule"/>
</dbReference>
<evidence type="ECO:0000256" key="5">
    <source>
        <dbReference type="ARBA" id="ARBA00022723"/>
    </source>
</evidence>
<dbReference type="GO" id="GO:0006397">
    <property type="term" value="P:mRNA processing"/>
    <property type="evidence" value="ECO:0007669"/>
    <property type="project" value="UniProtKB-KW"/>
</dbReference>
<dbReference type="SUPFAM" id="SSF53098">
    <property type="entry name" value="Ribonuclease H-like"/>
    <property type="match status" value="1"/>
</dbReference>
<feature type="domain" description="USP" evidence="11">
    <location>
        <begin position="525"/>
        <end position="963"/>
    </location>
</feature>
<dbReference type="SUPFAM" id="SSF50978">
    <property type="entry name" value="WD40 repeat-like"/>
    <property type="match status" value="1"/>
</dbReference>
<sequence length="1215" mass="135707">MTKKIDLPSNESGRSSSFMEPQLMRSGPLKKTALDVSPIVYDEDGGFALGDESFVSVSEPFTNEYDAEFHERGTILVDGGDNFGVSAVAFDTIEELIWMGNQGGHITSYYGPDMQKYTSFQVHMTDEIRCIHPIEGGILALSPTSLRYQMRRGLPIYTYSSANMEEMQCLINLKHIPDSFLIGGHTSNIIELNLAEGREVQLIDVGESGCAIMRQQSHYLCCGDPSGKIDLRDPISLKIEHSIESHSGSLSDFDVHGNLLVTCGFSNRNGSLVVDPLLLAYDLRMLRPVAPINVLIDPLLLKFMPSYSSRLAVASPTGQLQFVETVALSEPDLTLYQVNCDGAAIVTALDVSSSSQAVCIGETGGSLHLMTSVHTPVYNPFSRPTEFADTAETYETPVDVDDPMAVYAAIPLPITCSPLLSNWPEQFVKRRYRRTPPIDPEILRTMKMQGTVGYAPNPNTRRRNQVAEIYGGGVRRGLEGSRIGNSEEGSGFVAIPKRYRKPDIKYSKAGIDDAELEQFNKSGLSGLEATLPNSYCNSMIQLLYFTESLRSVMLCHQCCSEFCVCCELGFLFHMLGSGAPCHSGNLLRALRSAKEASALRLILSDSSVHDANLVLLIQSWNRFILHQMHSELLEYKRKETKTPTFVYRDTDFPSIELQNQRKRKVKPELIEELVEDTTKGETEVSRLFGSKQTHIFTCLKCNNKSSKDATLLVHNLIYNNQRGESRDVSFAEIIEGSVGGSQVTPAWCEPCHKFQPTLQERKVKTLPPILSVNCGNNNENDKKFWKEQMDAVVMKVLQGSGDMRTTIVNTSSGKQCRYGSSCTRIGCRFKHPQQTTELGGTLASHLYQNNSWVPMCLDMHLSVTGEVRVTKHGEEVKQENPDEFQEKLICTYDLYGVVCFINDERKNIVSIVNICNEPKRNGEPQNPQWYIFNDFSITPVPYQEAVWFSMDWKIPCVFYFKQRTDYPSSSMVVQIPISPDVLINVPKCATIIPLSPQEIPKKGDLVAIDAEFVTLNQEESELRSDGKLATVKPSHMSVARISCVRGQGPLEGTAFIDDYISTQEQVFDYLTKFSGIKPGDLDATCSSKNLTTLKSTYSKIRYLIDNGVVFVGHGLNNDFRVINVVVPAEQVIDTVQLFYLPHQRMVSLRFLAWHFIGIKIQAGTHDSIEDARAALQLYKKYLQLESQGILKSSLEEMYSVGKSLHWKVPGVDDDV</sequence>
<dbReference type="Gene3D" id="2.130.10.10">
    <property type="entry name" value="YVTN repeat-like/Quinoprotein amine dehydrogenase"/>
    <property type="match status" value="1"/>
</dbReference>
<comment type="similarity">
    <text evidence="9">Belongs to the peptidase C19 family. PAN2 subfamily.</text>
</comment>
<dbReference type="InterPro" id="IPR015943">
    <property type="entry name" value="WD40/YVTN_repeat-like_dom_sf"/>
</dbReference>
<evidence type="ECO:0000256" key="10">
    <source>
        <dbReference type="SAM" id="MobiDB-lite"/>
    </source>
</evidence>
<dbReference type="GO" id="GO:0005634">
    <property type="term" value="C:nucleus"/>
    <property type="evidence" value="ECO:0007669"/>
    <property type="project" value="UniProtKB-SubCell"/>
</dbReference>
<gene>
    <name evidence="9" type="primary">PAN2</name>
</gene>
<dbReference type="GO" id="GO:0004535">
    <property type="term" value="F:poly(A)-specific ribonuclease activity"/>
    <property type="evidence" value="ECO:0007669"/>
    <property type="project" value="UniProtKB-UniRule"/>
</dbReference>
<dbReference type="InterPro" id="IPR013520">
    <property type="entry name" value="Ribonucl_H"/>
</dbReference>
<keyword evidence="4 9" id="KW-0540">Nuclease</keyword>
<feature type="compositionally biased region" description="Polar residues" evidence="10">
    <location>
        <begin position="9"/>
        <end position="19"/>
    </location>
</feature>
<dbReference type="InterPro" id="IPR012337">
    <property type="entry name" value="RNaseH-like_sf"/>
</dbReference>
<dbReference type="Gene3D" id="3.30.420.10">
    <property type="entry name" value="Ribonuclease H-like superfamily/Ribonuclease H"/>
    <property type="match status" value="1"/>
</dbReference>
<evidence type="ECO:0000256" key="4">
    <source>
        <dbReference type="ARBA" id="ARBA00022722"/>
    </source>
</evidence>
<dbReference type="InterPro" id="IPR028881">
    <property type="entry name" value="PAN2_UCH_dom"/>
</dbReference>
<dbReference type="GO" id="GO:0046872">
    <property type="term" value="F:metal ion binding"/>
    <property type="evidence" value="ECO:0007669"/>
    <property type="project" value="UniProtKB-KW"/>
</dbReference>
<evidence type="ECO:0000256" key="8">
    <source>
        <dbReference type="ARBA" id="ARBA00023242"/>
    </source>
</evidence>
<dbReference type="GO" id="GO:0000932">
    <property type="term" value="C:P-body"/>
    <property type="evidence" value="ECO:0007669"/>
    <property type="project" value="UniProtKB-SubCell"/>
</dbReference>
<comment type="cofactor">
    <cofactor evidence="9">
        <name>a divalent metal cation</name>
        <dbReference type="ChEBI" id="CHEBI:60240"/>
    </cofactor>
    <text evidence="9">Binds 2 metal cations per subunit in the catalytic exonuclease domain.</text>
</comment>
<dbReference type="Pfam" id="PF00929">
    <property type="entry name" value="RNase_T"/>
    <property type="match status" value="1"/>
</dbReference>
<name>A0A8I6RAE0_CIMLE</name>
<evidence type="ECO:0000256" key="6">
    <source>
        <dbReference type="ARBA" id="ARBA00022801"/>
    </source>
</evidence>
<dbReference type="GO" id="GO:0003676">
    <property type="term" value="F:nucleic acid binding"/>
    <property type="evidence" value="ECO:0007669"/>
    <property type="project" value="InterPro"/>
</dbReference>
<dbReference type="InterPro" id="IPR050785">
    <property type="entry name" value="PAN2-PAN3_catalytic_subunit"/>
</dbReference>
<comment type="subunit">
    <text evidence="9">Forms a heterotrimer with an asymmetric homodimer of the regulatory subunit PAN3 to form the poly(A)-nuclease (PAN) deadenylation complex.</text>
</comment>
<accession>A0A8I6RAE0</accession>
<proteinExistence type="inferred from homology"/>
<keyword evidence="6 9" id="KW-0378">Hydrolase</keyword>
<evidence type="ECO:0000256" key="3">
    <source>
        <dbReference type="ARBA" id="ARBA00022664"/>
    </source>
</evidence>
<dbReference type="CTD" id="9924"/>
<dbReference type="EC" id="3.1.13.4" evidence="9"/>
<dbReference type="InterPro" id="IPR036397">
    <property type="entry name" value="RNaseH_sf"/>
</dbReference>
<feature type="binding site" evidence="9">
    <location>
        <position position="1009"/>
    </location>
    <ligand>
        <name>a divalent metal cation</name>
        <dbReference type="ChEBI" id="CHEBI:60240"/>
        <note>catalytic</note>
    </ligand>
</feature>
<dbReference type="EnsemblMetazoa" id="XM_014386718.2">
    <property type="protein sequence ID" value="XP_014242204.1"/>
    <property type="gene ID" value="LOC106662541"/>
</dbReference>
<evidence type="ECO:0000259" key="11">
    <source>
        <dbReference type="PROSITE" id="PS50235"/>
    </source>
</evidence>
<evidence type="ECO:0000256" key="7">
    <source>
        <dbReference type="ARBA" id="ARBA00022839"/>
    </source>
</evidence>
<comment type="catalytic activity">
    <reaction evidence="1 9">
        <text>Exonucleolytic cleavage of poly(A) to 5'-AMP.</text>
        <dbReference type="EC" id="3.1.13.4"/>
    </reaction>
</comment>
<comment type="caution">
    <text evidence="9">Lacks conserved residue(s) required for the propagation of feature annotation.</text>
</comment>
<reference evidence="12" key="1">
    <citation type="submission" date="2022-01" db="UniProtKB">
        <authorList>
            <consortium name="EnsemblMetazoa"/>
        </authorList>
    </citation>
    <scope>IDENTIFICATION</scope>
</reference>
<feature type="binding site" evidence="9">
    <location>
        <position position="1011"/>
    </location>
    <ligand>
        <name>a divalent metal cation</name>
        <dbReference type="ChEBI" id="CHEBI:60240"/>
        <note>catalytic</note>
    </ligand>
</feature>
<evidence type="ECO:0000313" key="13">
    <source>
        <dbReference type="Proteomes" id="UP000494040"/>
    </source>
</evidence>
<dbReference type="GO" id="GO:0000289">
    <property type="term" value="P:nuclear-transcribed mRNA poly(A) tail shortening"/>
    <property type="evidence" value="ECO:0007669"/>
    <property type="project" value="UniProtKB-UniRule"/>
</dbReference>
<dbReference type="Pfam" id="PF20770">
    <property type="entry name" value="PAN2_N"/>
    <property type="match status" value="1"/>
</dbReference>
<dbReference type="InterPro" id="IPR036322">
    <property type="entry name" value="WD40_repeat_dom_sf"/>
</dbReference>
<dbReference type="KEGG" id="clec:106662541"/>
<keyword evidence="13" id="KW-1185">Reference proteome</keyword>
<organism evidence="12 13">
    <name type="scientific">Cimex lectularius</name>
    <name type="common">Bed bug</name>
    <name type="synonym">Acanthia lectularia</name>
    <dbReference type="NCBI Taxonomy" id="79782"/>
    <lineage>
        <taxon>Eukaryota</taxon>
        <taxon>Metazoa</taxon>
        <taxon>Ecdysozoa</taxon>
        <taxon>Arthropoda</taxon>
        <taxon>Hexapoda</taxon>
        <taxon>Insecta</taxon>
        <taxon>Pterygota</taxon>
        <taxon>Neoptera</taxon>
        <taxon>Paraneoptera</taxon>
        <taxon>Hemiptera</taxon>
        <taxon>Heteroptera</taxon>
        <taxon>Panheteroptera</taxon>
        <taxon>Cimicomorpha</taxon>
        <taxon>Cimicidae</taxon>
        <taxon>Cimex</taxon>
    </lineage>
</organism>
<keyword evidence="7 9" id="KW-0269">Exonuclease</keyword>
<dbReference type="InterPro" id="IPR038765">
    <property type="entry name" value="Papain-like_cys_pep_sf"/>
</dbReference>
<evidence type="ECO:0000256" key="1">
    <source>
        <dbReference type="ARBA" id="ARBA00001663"/>
    </source>
</evidence>
<dbReference type="GO" id="GO:0010606">
    <property type="term" value="P:positive regulation of cytoplasmic mRNA processing body assembly"/>
    <property type="evidence" value="ECO:0007669"/>
    <property type="project" value="UniProtKB-UniRule"/>
</dbReference>
<dbReference type="FunFam" id="3.30.420.10:FF:000011">
    <property type="entry name" value="PAN2-PAN3 deadenylation complex catalytic subunit PAN2"/>
    <property type="match status" value="1"/>
</dbReference>
<comment type="subcellular location">
    <subcellularLocation>
        <location evidence="9">Cytoplasm</location>
        <location evidence="9">P-body</location>
    </subcellularLocation>
    <subcellularLocation>
        <location evidence="9">Nucleus</location>
    </subcellularLocation>
    <text evidence="9">Shuttles between nucleus and cytoplasm.</text>
</comment>
<dbReference type="PANTHER" id="PTHR15728:SF0">
    <property type="entry name" value="PAN2-PAN3 DEADENYLATION COMPLEX CATALYTIC SUBUNIT PAN2"/>
    <property type="match status" value="1"/>
</dbReference>
<comment type="activity regulation">
    <text evidence="9">Positively regulated by the regulatory subunit PAN3.</text>
</comment>
<evidence type="ECO:0000256" key="2">
    <source>
        <dbReference type="ARBA" id="ARBA00022490"/>
    </source>
</evidence>
<dbReference type="OrthoDB" id="16516at2759"/>
<dbReference type="Pfam" id="PF13423">
    <property type="entry name" value="UCH_1"/>
    <property type="match status" value="1"/>
</dbReference>
<evidence type="ECO:0000313" key="12">
    <source>
        <dbReference type="EnsemblMetazoa" id="XP_014242204.1"/>
    </source>
</evidence>